<dbReference type="InterPro" id="IPR044594">
    <property type="entry name" value="HIPP01/3/5/6"/>
</dbReference>
<feature type="domain" description="HMA" evidence="3">
    <location>
        <begin position="31"/>
        <end position="102"/>
    </location>
</feature>
<dbReference type="CDD" id="cd00371">
    <property type="entry name" value="HMA"/>
    <property type="match status" value="2"/>
</dbReference>
<name>A0ABC8SV37_9AQUA</name>
<dbReference type="PANTHER" id="PTHR46413">
    <property type="entry name" value="HEAVY METAL-ASSOCIATED ISOPRENYLATED PLANT PROTEIN 6"/>
    <property type="match status" value="1"/>
</dbReference>
<feature type="domain" description="HMA" evidence="3">
    <location>
        <begin position="141"/>
        <end position="204"/>
    </location>
</feature>
<feature type="compositionally biased region" description="Basic and acidic residues" evidence="2">
    <location>
        <begin position="114"/>
        <end position="137"/>
    </location>
</feature>
<organism evidence="4 5">
    <name type="scientific">Ilex paraguariensis</name>
    <name type="common">yerba mate</name>
    <dbReference type="NCBI Taxonomy" id="185542"/>
    <lineage>
        <taxon>Eukaryota</taxon>
        <taxon>Viridiplantae</taxon>
        <taxon>Streptophyta</taxon>
        <taxon>Embryophyta</taxon>
        <taxon>Tracheophyta</taxon>
        <taxon>Spermatophyta</taxon>
        <taxon>Magnoliopsida</taxon>
        <taxon>eudicotyledons</taxon>
        <taxon>Gunneridae</taxon>
        <taxon>Pentapetalae</taxon>
        <taxon>asterids</taxon>
        <taxon>campanulids</taxon>
        <taxon>Aquifoliales</taxon>
        <taxon>Aquifoliaceae</taxon>
        <taxon>Ilex</taxon>
    </lineage>
</organism>
<proteinExistence type="predicted"/>
<dbReference type="PANTHER" id="PTHR46413:SF1">
    <property type="entry name" value="HEAVY METAL-ASSOCIATED ISOPRENYLATED PLANT PROTEIN 6"/>
    <property type="match status" value="1"/>
</dbReference>
<dbReference type="GO" id="GO:0016020">
    <property type="term" value="C:membrane"/>
    <property type="evidence" value="ECO:0007669"/>
    <property type="project" value="UniProtKB-SubCell"/>
</dbReference>
<dbReference type="AlphaFoldDB" id="A0ABC8SV37"/>
<feature type="region of interest" description="Disordered" evidence="2">
    <location>
        <begin position="206"/>
        <end position="266"/>
    </location>
</feature>
<accession>A0ABC8SV37</accession>
<gene>
    <name evidence="4" type="ORF">ILEXP_LOCUS29565</name>
</gene>
<evidence type="ECO:0000313" key="5">
    <source>
        <dbReference type="Proteomes" id="UP001642360"/>
    </source>
</evidence>
<dbReference type="GO" id="GO:0009626">
    <property type="term" value="P:plant-type hypersensitive response"/>
    <property type="evidence" value="ECO:0007669"/>
    <property type="project" value="UniProtKB-KW"/>
</dbReference>
<evidence type="ECO:0000313" key="4">
    <source>
        <dbReference type="EMBL" id="CAK9160780.1"/>
    </source>
</evidence>
<feature type="compositionally biased region" description="Basic residues" evidence="2">
    <location>
        <begin position="248"/>
        <end position="261"/>
    </location>
</feature>
<comment type="subcellular location">
    <subcellularLocation>
        <location evidence="1">Membrane</location>
        <topology evidence="1">Peripheral membrane protein</topology>
    </subcellularLocation>
</comment>
<dbReference type="InterPro" id="IPR006121">
    <property type="entry name" value="HMA_dom"/>
</dbReference>
<comment type="caution">
    <text evidence="4">The sequence shown here is derived from an EMBL/GenBank/DDBJ whole genome shotgun (WGS) entry which is preliminary data.</text>
</comment>
<evidence type="ECO:0000256" key="1">
    <source>
        <dbReference type="ARBA" id="ARBA00004170"/>
    </source>
</evidence>
<dbReference type="PROSITE" id="PS50846">
    <property type="entry name" value="HMA_2"/>
    <property type="match status" value="2"/>
</dbReference>
<dbReference type="Pfam" id="PF00403">
    <property type="entry name" value="HMA"/>
    <property type="match status" value="2"/>
</dbReference>
<feature type="compositionally biased region" description="Basic and acidic residues" evidence="2">
    <location>
        <begin position="210"/>
        <end position="247"/>
    </location>
</feature>
<feature type="region of interest" description="Disordered" evidence="2">
    <location>
        <begin position="92"/>
        <end position="141"/>
    </location>
</feature>
<reference evidence="4 5" key="1">
    <citation type="submission" date="2024-02" db="EMBL/GenBank/DDBJ databases">
        <authorList>
            <person name="Vignale AGUSTIN F."/>
            <person name="Sosa J E."/>
            <person name="Modenutti C."/>
        </authorList>
    </citation>
    <scope>NUCLEOTIDE SEQUENCE [LARGE SCALE GENOMIC DNA]</scope>
</reference>
<protein>
    <recommendedName>
        <fullName evidence="3">HMA domain-containing protein</fullName>
    </recommendedName>
</protein>
<dbReference type="Gene3D" id="3.30.70.100">
    <property type="match status" value="2"/>
</dbReference>
<dbReference type="InterPro" id="IPR036163">
    <property type="entry name" value="HMA_dom_sf"/>
</dbReference>
<feature type="compositionally biased region" description="Basic and acidic residues" evidence="2">
    <location>
        <begin position="92"/>
        <end position="105"/>
    </location>
</feature>
<evidence type="ECO:0000256" key="2">
    <source>
        <dbReference type="SAM" id="MobiDB-lite"/>
    </source>
</evidence>
<feature type="region of interest" description="Disordered" evidence="2">
    <location>
        <begin position="1"/>
        <end position="31"/>
    </location>
</feature>
<sequence length="283" mass="30847">MGEKDETKKEGVKKPEGEKMADAGGKKEDGPITVVLKLELHCEGCARKVKRYVRHFDGVGDVKADFENNKLTVTGKVDPASIRERLEQKIKKKVELVSPQPKKDGGAGAGGGGGDKKPDEKSDKKSDDKKKDDKKPTESPVSTVVLKIRLHCDGCTHKIKRIISKIDGVDSVSIDSEKDLVTVKGKMDMKDLIPYLKGKLKRSVEVIPPAKKDDGGGGEKKEKDGGDKKDKDGGGGGEKREKMEGTTKRKVVVATMRRKAVRPNPLSMAEMATRVVLGRPRLK</sequence>
<dbReference type="SUPFAM" id="SSF55008">
    <property type="entry name" value="HMA, heavy metal-associated domain"/>
    <property type="match status" value="2"/>
</dbReference>
<feature type="compositionally biased region" description="Basic and acidic residues" evidence="2">
    <location>
        <begin position="1"/>
        <end position="30"/>
    </location>
</feature>
<evidence type="ECO:0000259" key="3">
    <source>
        <dbReference type="PROSITE" id="PS50846"/>
    </source>
</evidence>
<dbReference type="Proteomes" id="UP001642360">
    <property type="component" value="Unassembled WGS sequence"/>
</dbReference>
<keyword evidence="5" id="KW-1185">Reference proteome</keyword>
<dbReference type="EMBL" id="CAUOFW020003580">
    <property type="protein sequence ID" value="CAK9160780.1"/>
    <property type="molecule type" value="Genomic_DNA"/>
</dbReference>